<dbReference type="SUPFAM" id="SSF53649">
    <property type="entry name" value="Alkaline phosphatase-like"/>
    <property type="match status" value="1"/>
</dbReference>
<gene>
    <name evidence="1" type="ORF">ElP_50700</name>
</gene>
<keyword evidence="2" id="KW-1185">Reference proteome</keyword>
<dbReference type="InterPro" id="IPR017850">
    <property type="entry name" value="Alkaline_phosphatase_core_sf"/>
</dbReference>
<reference evidence="1 2" key="1">
    <citation type="submission" date="2019-02" db="EMBL/GenBank/DDBJ databases">
        <title>Deep-cultivation of Planctomycetes and their phenomic and genomic characterization uncovers novel biology.</title>
        <authorList>
            <person name="Wiegand S."/>
            <person name="Jogler M."/>
            <person name="Boedeker C."/>
            <person name="Pinto D."/>
            <person name="Vollmers J."/>
            <person name="Rivas-Marin E."/>
            <person name="Kohn T."/>
            <person name="Peeters S.H."/>
            <person name="Heuer A."/>
            <person name="Rast P."/>
            <person name="Oberbeckmann S."/>
            <person name="Bunk B."/>
            <person name="Jeske O."/>
            <person name="Meyerdierks A."/>
            <person name="Storesund J.E."/>
            <person name="Kallscheuer N."/>
            <person name="Luecker S."/>
            <person name="Lage O.M."/>
            <person name="Pohl T."/>
            <person name="Merkel B.J."/>
            <person name="Hornburger P."/>
            <person name="Mueller R.-W."/>
            <person name="Bruemmer F."/>
            <person name="Labrenz M."/>
            <person name="Spormann A.M."/>
            <person name="Op den Camp H."/>
            <person name="Overmann J."/>
            <person name="Amann R."/>
            <person name="Jetten M.S.M."/>
            <person name="Mascher T."/>
            <person name="Medema M.H."/>
            <person name="Devos D.P."/>
            <person name="Kaster A.-K."/>
            <person name="Ovreas L."/>
            <person name="Rohde M."/>
            <person name="Galperin M.Y."/>
            <person name="Jogler C."/>
        </authorList>
    </citation>
    <scope>NUCLEOTIDE SEQUENCE [LARGE SCALE GENOMIC DNA]</scope>
    <source>
        <strain evidence="1 2">ElP</strain>
    </source>
</reference>
<name>A0A518H8F1_9BACT</name>
<dbReference type="InterPro" id="IPR010869">
    <property type="entry name" value="DUF1501"/>
</dbReference>
<proteinExistence type="predicted"/>
<dbReference type="KEGG" id="tpla:ElP_50700"/>
<evidence type="ECO:0000313" key="2">
    <source>
        <dbReference type="Proteomes" id="UP000317835"/>
    </source>
</evidence>
<dbReference type="InterPro" id="IPR006311">
    <property type="entry name" value="TAT_signal"/>
</dbReference>
<protein>
    <recommendedName>
        <fullName evidence="3">Sulfatase</fullName>
    </recommendedName>
</protein>
<dbReference type="OrthoDB" id="127333at2"/>
<evidence type="ECO:0008006" key="3">
    <source>
        <dbReference type="Google" id="ProtNLM"/>
    </source>
</evidence>
<dbReference type="Pfam" id="PF07394">
    <property type="entry name" value="DUF1501"/>
    <property type="match status" value="1"/>
</dbReference>
<accession>A0A518H8F1</accession>
<dbReference type="EMBL" id="CP036426">
    <property type="protein sequence ID" value="QDV37137.1"/>
    <property type="molecule type" value="Genomic_DNA"/>
</dbReference>
<evidence type="ECO:0000313" key="1">
    <source>
        <dbReference type="EMBL" id="QDV37137.1"/>
    </source>
</evidence>
<dbReference type="PROSITE" id="PS51318">
    <property type="entry name" value="TAT"/>
    <property type="match status" value="1"/>
</dbReference>
<dbReference type="PANTHER" id="PTHR43737:SF1">
    <property type="entry name" value="DUF1501 DOMAIN-CONTAINING PROTEIN"/>
    <property type="match status" value="1"/>
</dbReference>
<dbReference type="Proteomes" id="UP000317835">
    <property type="component" value="Chromosome"/>
</dbReference>
<dbReference type="AlphaFoldDB" id="A0A518H8F1"/>
<sequence length="460" mass="50273">MNRGCPDFQATCRMTRRSLLRVGAAGLSSLTLPGLLRASSGGDGRPSPARNVIFLHQFGGPSHIDTFDLKPDAPSGIRGEFAPIASAVPGVNVCEHLPNFAGVLDKVAQVRSVHHRMKNHNSASYYSLTGHAPPLDDIRLRDTQELFPSYGSVVSKLRPSDDPAIPSFVSYPHVLRDGSVTPGQHASFLGKPYDPFFIAQDPSDPGFRLPELELPESTPLGRLEDRRGLLELIDRQASLLEYDATARGIDDFYGRALSMLASPRVKRAFDLGEEPDSLRDRYGRTTYGQSCLLARRLVEAGVRFVTVYFSRTIGGNGANGWDTHQDNFNDLKDRLLPITDQTVPTLIRDLDARGLLDETLVVWMGEFGRGPRIGDRDGKGRNHWPSCYTVLFAGGGTTGGAVFGSSDRIGAYPDTDPVPLERIGATMYHALGIDPATEVHDRLNRPLPIAADRAITEIFS</sequence>
<dbReference type="PANTHER" id="PTHR43737">
    <property type="entry name" value="BLL7424 PROTEIN"/>
    <property type="match status" value="1"/>
</dbReference>
<dbReference type="RefSeq" id="WP_145274510.1">
    <property type="nucleotide sequence ID" value="NZ_CP036426.1"/>
</dbReference>
<organism evidence="1 2">
    <name type="scientific">Tautonia plasticadhaerens</name>
    <dbReference type="NCBI Taxonomy" id="2527974"/>
    <lineage>
        <taxon>Bacteria</taxon>
        <taxon>Pseudomonadati</taxon>
        <taxon>Planctomycetota</taxon>
        <taxon>Planctomycetia</taxon>
        <taxon>Isosphaerales</taxon>
        <taxon>Isosphaeraceae</taxon>
        <taxon>Tautonia</taxon>
    </lineage>
</organism>